<accession>A0A816YFK6</accession>
<sequence length="66" mass="7727">MLGKTQTVSLPVSLNRCEINRYFENYSGWWYHLFTTFWSLHSSIANIKCDLLNCSRCIIVDGHQKS</sequence>
<reference evidence="1" key="1">
    <citation type="submission" date="2021-02" db="EMBL/GenBank/DDBJ databases">
        <authorList>
            <person name="Nowell W R."/>
        </authorList>
    </citation>
    <scope>NUCLEOTIDE SEQUENCE</scope>
</reference>
<feature type="non-terminal residue" evidence="1">
    <location>
        <position position="66"/>
    </location>
</feature>
<evidence type="ECO:0000313" key="1">
    <source>
        <dbReference type="EMBL" id="CAF2158135.1"/>
    </source>
</evidence>
<evidence type="ECO:0000313" key="2">
    <source>
        <dbReference type="Proteomes" id="UP000663856"/>
    </source>
</evidence>
<dbReference type="Proteomes" id="UP000663856">
    <property type="component" value="Unassembled WGS sequence"/>
</dbReference>
<protein>
    <submittedName>
        <fullName evidence="1">Uncharacterized protein</fullName>
    </submittedName>
</protein>
<gene>
    <name evidence="1" type="ORF">WKI299_LOCUS31800</name>
</gene>
<comment type="caution">
    <text evidence="1">The sequence shown here is derived from an EMBL/GenBank/DDBJ whole genome shotgun (WGS) entry which is preliminary data.</text>
</comment>
<dbReference type="EMBL" id="CAJNRF010014573">
    <property type="protein sequence ID" value="CAF2158135.1"/>
    <property type="molecule type" value="Genomic_DNA"/>
</dbReference>
<organism evidence="1 2">
    <name type="scientific">Rotaria magnacalcarata</name>
    <dbReference type="NCBI Taxonomy" id="392030"/>
    <lineage>
        <taxon>Eukaryota</taxon>
        <taxon>Metazoa</taxon>
        <taxon>Spiralia</taxon>
        <taxon>Gnathifera</taxon>
        <taxon>Rotifera</taxon>
        <taxon>Eurotatoria</taxon>
        <taxon>Bdelloidea</taxon>
        <taxon>Philodinida</taxon>
        <taxon>Philodinidae</taxon>
        <taxon>Rotaria</taxon>
    </lineage>
</organism>
<name>A0A816YFK6_9BILA</name>
<proteinExistence type="predicted"/>
<dbReference type="AlphaFoldDB" id="A0A816YFK6"/>